<keyword evidence="6" id="KW-0406">Ion transport</keyword>
<sequence length="449" mass="49460">MKIIIAGAGEVGFHLAKLLSYESQDITLIDSNKDSLSYADSHLDIRVLRGDATSIAVLKDAQVGKSDLVIAVTSSETTNLTLCMLAKQLGSKRTIARISNAEFIHNKEDLKFSDLGIDELISPEALAATEIQLLLNQSGFNNTYEFEDGALIMVGVCMPKTAPFVGKMVKDAAKIFPELHFMPIALQRSGTQYTTVPRGDTVFKEKDQVYFIISKEGVEEIHKLTGTERKEIKNVMILGGSQVGFKTARDLCVNKFNVKLIEKDKEKAFDLADMLPNALIINGDGRNVELLEEENLEAMDAFVAVTGNSETNIMSCLVAKSKNVKKTIALVENMDYFQLSHSIGIDTLLNKKLLAANNIFRHIRKGEVVAVTRLNNLNAEILEFVVKPTSRVNGKLIRELEFPREATIGGVIRDNKGIIALGGFEILQGDRVVVCCLPSAIQKIEKLFL</sequence>
<keyword evidence="4" id="KW-0630">Potassium</keyword>
<dbReference type="SUPFAM" id="SSF51735">
    <property type="entry name" value="NAD(P)-binding Rossmann-fold domains"/>
    <property type="match status" value="2"/>
</dbReference>
<evidence type="ECO:0000256" key="4">
    <source>
        <dbReference type="ARBA" id="ARBA00022958"/>
    </source>
</evidence>
<dbReference type="NCBIfam" id="NF007031">
    <property type="entry name" value="PRK09496.1-2"/>
    <property type="match status" value="1"/>
</dbReference>
<dbReference type="InterPro" id="IPR036291">
    <property type="entry name" value="NAD(P)-bd_dom_sf"/>
</dbReference>
<dbReference type="InterPro" id="IPR006037">
    <property type="entry name" value="RCK_C"/>
</dbReference>
<accession>A0A1M6H8U7</accession>
<keyword evidence="2" id="KW-0813">Transport</keyword>
<evidence type="ECO:0000313" key="10">
    <source>
        <dbReference type="Proteomes" id="UP000184231"/>
    </source>
</evidence>
<evidence type="ECO:0000256" key="1">
    <source>
        <dbReference type="ARBA" id="ARBA00017378"/>
    </source>
</evidence>
<dbReference type="PROSITE" id="PS51202">
    <property type="entry name" value="RCK_C"/>
    <property type="match status" value="2"/>
</dbReference>
<dbReference type="EMBL" id="FQYX01000013">
    <property type="protein sequence ID" value="SHJ18641.1"/>
    <property type="molecule type" value="Genomic_DNA"/>
</dbReference>
<reference evidence="9 10" key="1">
    <citation type="submission" date="2016-11" db="EMBL/GenBank/DDBJ databases">
        <authorList>
            <person name="Jaros S."/>
            <person name="Januszkiewicz K."/>
            <person name="Wedrychowicz H."/>
        </authorList>
    </citation>
    <scope>NUCLEOTIDE SEQUENCE [LARGE SCALE GENOMIC DNA]</scope>
    <source>
        <strain evidence="9 10">CGMCC 1.8863</strain>
    </source>
</reference>
<dbReference type="STRING" id="558155.SAMN04487911_11344"/>
<keyword evidence="10" id="KW-1185">Reference proteome</keyword>
<gene>
    <name evidence="9" type="ORF">SAMN04487911_11344</name>
</gene>
<dbReference type="PANTHER" id="PTHR43833">
    <property type="entry name" value="POTASSIUM CHANNEL PROTEIN 2-RELATED-RELATED"/>
    <property type="match status" value="1"/>
</dbReference>
<dbReference type="NCBIfam" id="NF007038">
    <property type="entry name" value="PRK09496.2-6"/>
    <property type="match status" value="1"/>
</dbReference>
<feature type="domain" description="RCK C-terminal" evidence="8">
    <location>
        <begin position="141"/>
        <end position="227"/>
    </location>
</feature>
<dbReference type="PANTHER" id="PTHR43833:SF5">
    <property type="entry name" value="TRK SYSTEM POTASSIUM UPTAKE PROTEIN TRKA"/>
    <property type="match status" value="1"/>
</dbReference>
<feature type="domain" description="RCK N-terminal" evidence="7">
    <location>
        <begin position="232"/>
        <end position="349"/>
    </location>
</feature>
<dbReference type="Proteomes" id="UP000184231">
    <property type="component" value="Unassembled WGS sequence"/>
</dbReference>
<dbReference type="InterPro" id="IPR006036">
    <property type="entry name" value="K_uptake_TrkA"/>
</dbReference>
<dbReference type="Gene3D" id="3.30.70.1450">
    <property type="entry name" value="Regulator of K+ conductance, C-terminal domain"/>
    <property type="match status" value="2"/>
</dbReference>
<evidence type="ECO:0000256" key="2">
    <source>
        <dbReference type="ARBA" id="ARBA00022448"/>
    </source>
</evidence>
<dbReference type="RefSeq" id="WP_072764533.1">
    <property type="nucleotide sequence ID" value="NZ_FQYX01000013.1"/>
</dbReference>
<dbReference type="SUPFAM" id="SSF116726">
    <property type="entry name" value="TrkA C-terminal domain-like"/>
    <property type="match status" value="2"/>
</dbReference>
<dbReference type="Pfam" id="PF02254">
    <property type="entry name" value="TrkA_N"/>
    <property type="match status" value="2"/>
</dbReference>
<dbReference type="PROSITE" id="PS51201">
    <property type="entry name" value="RCK_N"/>
    <property type="match status" value="2"/>
</dbReference>
<dbReference type="AlphaFoldDB" id="A0A1M6H8U7"/>
<evidence type="ECO:0000313" key="9">
    <source>
        <dbReference type="EMBL" id="SHJ18641.1"/>
    </source>
</evidence>
<dbReference type="Pfam" id="PF02080">
    <property type="entry name" value="TrkA_C"/>
    <property type="match status" value="2"/>
</dbReference>
<dbReference type="InterPro" id="IPR036721">
    <property type="entry name" value="RCK_C_sf"/>
</dbReference>
<dbReference type="NCBIfam" id="NF007032">
    <property type="entry name" value="PRK09496.1-4"/>
    <property type="match status" value="1"/>
</dbReference>
<dbReference type="OrthoDB" id="9775180at2"/>
<dbReference type="GO" id="GO:0015079">
    <property type="term" value="F:potassium ion transmembrane transporter activity"/>
    <property type="evidence" value="ECO:0007669"/>
    <property type="project" value="InterPro"/>
</dbReference>
<evidence type="ECO:0000259" key="7">
    <source>
        <dbReference type="PROSITE" id="PS51201"/>
    </source>
</evidence>
<name>A0A1M6H8U7_9FLAO</name>
<dbReference type="Gene3D" id="3.40.50.720">
    <property type="entry name" value="NAD(P)-binding Rossmann-like Domain"/>
    <property type="match status" value="2"/>
</dbReference>
<dbReference type="PRINTS" id="PR00335">
    <property type="entry name" value="KUPTAKETRKA"/>
</dbReference>
<keyword evidence="3" id="KW-0633">Potassium transport</keyword>
<evidence type="ECO:0000256" key="5">
    <source>
        <dbReference type="ARBA" id="ARBA00023027"/>
    </source>
</evidence>
<proteinExistence type="predicted"/>
<feature type="domain" description="RCK N-terminal" evidence="7">
    <location>
        <begin position="1"/>
        <end position="121"/>
    </location>
</feature>
<dbReference type="GO" id="GO:0005886">
    <property type="term" value="C:plasma membrane"/>
    <property type="evidence" value="ECO:0007669"/>
    <property type="project" value="InterPro"/>
</dbReference>
<keyword evidence="5" id="KW-0520">NAD</keyword>
<evidence type="ECO:0000259" key="8">
    <source>
        <dbReference type="PROSITE" id="PS51202"/>
    </source>
</evidence>
<dbReference type="InterPro" id="IPR003148">
    <property type="entry name" value="RCK_N"/>
</dbReference>
<evidence type="ECO:0000256" key="3">
    <source>
        <dbReference type="ARBA" id="ARBA00022538"/>
    </source>
</evidence>
<feature type="domain" description="RCK C-terminal" evidence="8">
    <location>
        <begin position="369"/>
        <end position="449"/>
    </location>
</feature>
<evidence type="ECO:0000256" key="6">
    <source>
        <dbReference type="ARBA" id="ARBA00023065"/>
    </source>
</evidence>
<dbReference type="InterPro" id="IPR050721">
    <property type="entry name" value="Trk_Ktr_HKT_K-transport"/>
</dbReference>
<protein>
    <recommendedName>
        <fullName evidence="1">Trk system potassium uptake protein TrkA</fullName>
    </recommendedName>
</protein>
<organism evidence="9 10">
    <name type="scientific">Arenibacter nanhaiticus</name>
    <dbReference type="NCBI Taxonomy" id="558155"/>
    <lineage>
        <taxon>Bacteria</taxon>
        <taxon>Pseudomonadati</taxon>
        <taxon>Bacteroidota</taxon>
        <taxon>Flavobacteriia</taxon>
        <taxon>Flavobacteriales</taxon>
        <taxon>Flavobacteriaceae</taxon>
        <taxon>Arenibacter</taxon>
    </lineage>
</organism>
<dbReference type="NCBIfam" id="NF007039">
    <property type="entry name" value="PRK09496.3-2"/>
    <property type="match status" value="1"/>
</dbReference>